<reference evidence="1 2" key="3">
    <citation type="submission" date="2020-02" db="EMBL/GenBank/DDBJ databases">
        <title>Flavobacterium profundi sp. nov., isolated from a deep-sea seamount.</title>
        <authorList>
            <person name="Zhang D.-C."/>
        </authorList>
    </citation>
    <scope>NUCLEOTIDE SEQUENCE [LARGE SCALE GENOMIC DNA]</scope>
    <source>
        <strain evidence="1 2">EC11</strain>
    </source>
</reference>
<comment type="caution">
    <text evidence="1">The sequence shown here is derived from an EMBL/GenBank/DDBJ whole genome shotgun (WGS) entry which is preliminary data.</text>
</comment>
<dbReference type="EMBL" id="VEVQ02000037">
    <property type="protein sequence ID" value="NHN28175.1"/>
    <property type="molecule type" value="Genomic_DNA"/>
</dbReference>
<gene>
    <name evidence="1" type="ORF">FIA58_021080</name>
</gene>
<accession>A0ABX0IW68</accession>
<protein>
    <recommendedName>
        <fullName evidence="3">Lipoprotein</fullName>
    </recommendedName>
</protein>
<dbReference type="Proteomes" id="UP000817854">
    <property type="component" value="Unassembled WGS sequence"/>
</dbReference>
<organism evidence="1 2">
    <name type="scientific">Flavobacterium jejuense</name>
    <dbReference type="NCBI Taxonomy" id="1544455"/>
    <lineage>
        <taxon>Bacteria</taxon>
        <taxon>Pseudomonadati</taxon>
        <taxon>Bacteroidota</taxon>
        <taxon>Flavobacteriia</taxon>
        <taxon>Flavobacteriales</taxon>
        <taxon>Flavobacteriaceae</taxon>
        <taxon>Flavobacterium</taxon>
    </lineage>
</organism>
<evidence type="ECO:0000313" key="1">
    <source>
        <dbReference type="EMBL" id="NHN28175.1"/>
    </source>
</evidence>
<reference evidence="1 2" key="2">
    <citation type="submission" date="2019-05" db="EMBL/GenBank/DDBJ databases">
        <authorList>
            <person name="Lianzixin W."/>
        </authorList>
    </citation>
    <scope>NUCLEOTIDE SEQUENCE [LARGE SCALE GENOMIC DNA]</scope>
    <source>
        <strain evidence="1 2">EC11</strain>
    </source>
</reference>
<dbReference type="RefSeq" id="WP_140964670.1">
    <property type="nucleotide sequence ID" value="NZ_VEVQ02000037.1"/>
</dbReference>
<proteinExistence type="predicted"/>
<evidence type="ECO:0008006" key="3">
    <source>
        <dbReference type="Google" id="ProtNLM"/>
    </source>
</evidence>
<evidence type="ECO:0000313" key="2">
    <source>
        <dbReference type="Proteomes" id="UP000817854"/>
    </source>
</evidence>
<reference evidence="2" key="1">
    <citation type="submission" date="2019-05" db="EMBL/GenBank/DDBJ databases">
        <title>Flavobacterium profundi sp. nov., isolated from a deep-sea seamount.</title>
        <authorList>
            <person name="Zhang D.-C."/>
        </authorList>
    </citation>
    <scope>NUCLEOTIDE SEQUENCE [LARGE SCALE GENOMIC DNA]</scope>
    <source>
        <strain evidence="2">EC11</strain>
    </source>
</reference>
<dbReference type="PROSITE" id="PS51257">
    <property type="entry name" value="PROKAR_LIPOPROTEIN"/>
    <property type="match status" value="1"/>
</dbReference>
<name>A0ABX0IW68_9FLAO</name>
<keyword evidence="2" id="KW-1185">Reference proteome</keyword>
<sequence length="134" mass="16148">MKSIFIYCFLSLLSFSCESTYNCINKITFEREKDGPSPDLIILETFLSEEYVKKFPMDKFLNLNFHIDENNSFSTHDWLLKKENNNYFFYIRTTFFNRKKDFKEIDFYNLINLSKSLKVEIVDGNDKFTFIKCN</sequence>